<protein>
    <recommendedName>
        <fullName evidence="1">RNA helicase</fullName>
        <ecNumber evidence="1">3.6.4.13</ecNumber>
    </recommendedName>
</protein>
<dbReference type="FunCoup" id="I7MFP3">
    <property type="interactions" value="495"/>
</dbReference>
<gene>
    <name evidence="12" type="ORF">TTHERM_00220750</name>
</gene>
<evidence type="ECO:0000313" key="12">
    <source>
        <dbReference type="EMBL" id="EAS00402.1"/>
    </source>
</evidence>
<feature type="domain" description="Helicase C-terminal" evidence="10">
    <location>
        <begin position="235"/>
        <end position="396"/>
    </location>
</feature>
<dbReference type="EMBL" id="GG662621">
    <property type="protein sequence ID" value="EAS00402.1"/>
    <property type="molecule type" value="Genomic_DNA"/>
</dbReference>
<dbReference type="Proteomes" id="UP000009168">
    <property type="component" value="Unassembled WGS sequence"/>
</dbReference>
<dbReference type="FunFam" id="3.40.50.300:FF:000031">
    <property type="entry name" value="Eukaryotic initiation factor 4A-III"/>
    <property type="match status" value="1"/>
</dbReference>
<dbReference type="eggNOG" id="KOG0328">
    <property type="taxonomic scope" value="Eukaryota"/>
</dbReference>
<comment type="catalytic activity">
    <reaction evidence="7">
        <text>ATP + H2O = ADP + phosphate + H(+)</text>
        <dbReference type="Rhea" id="RHEA:13065"/>
        <dbReference type="ChEBI" id="CHEBI:15377"/>
        <dbReference type="ChEBI" id="CHEBI:15378"/>
        <dbReference type="ChEBI" id="CHEBI:30616"/>
        <dbReference type="ChEBI" id="CHEBI:43474"/>
        <dbReference type="ChEBI" id="CHEBI:456216"/>
        <dbReference type="EC" id="3.6.4.13"/>
    </reaction>
</comment>
<keyword evidence="5" id="KW-0067">ATP-binding</keyword>
<dbReference type="GO" id="GO:0003723">
    <property type="term" value="F:RNA binding"/>
    <property type="evidence" value="ECO:0007669"/>
    <property type="project" value="UniProtKB-KW"/>
</dbReference>
<dbReference type="CDD" id="cd18787">
    <property type="entry name" value="SF2_C_DEAD"/>
    <property type="match status" value="1"/>
</dbReference>
<dbReference type="PROSITE" id="PS51192">
    <property type="entry name" value="HELICASE_ATP_BIND_1"/>
    <property type="match status" value="1"/>
</dbReference>
<evidence type="ECO:0000259" key="9">
    <source>
        <dbReference type="PROSITE" id="PS51192"/>
    </source>
</evidence>
<evidence type="ECO:0000313" key="13">
    <source>
        <dbReference type="Proteomes" id="UP000009168"/>
    </source>
</evidence>
<evidence type="ECO:0000256" key="7">
    <source>
        <dbReference type="ARBA" id="ARBA00047984"/>
    </source>
</evidence>
<dbReference type="OrthoDB" id="10265785at2759"/>
<evidence type="ECO:0000256" key="6">
    <source>
        <dbReference type="ARBA" id="ARBA00022884"/>
    </source>
</evidence>
<dbReference type="OMA" id="TRFHDFK"/>
<evidence type="ECO:0000256" key="3">
    <source>
        <dbReference type="ARBA" id="ARBA00022801"/>
    </source>
</evidence>
<dbReference type="FunFam" id="3.40.50.300:FF:000849">
    <property type="entry name" value="ATP-dependent RNA helicase DBP5"/>
    <property type="match status" value="1"/>
</dbReference>
<dbReference type="InterPro" id="IPR027417">
    <property type="entry name" value="P-loop_NTPase"/>
</dbReference>
<dbReference type="CDD" id="cd18045">
    <property type="entry name" value="DEADc_EIF4AIII_DDX48"/>
    <property type="match status" value="1"/>
</dbReference>
<dbReference type="KEGG" id="tet:TTHERM_00220750"/>
<dbReference type="PROSITE" id="PS51195">
    <property type="entry name" value="Q_MOTIF"/>
    <property type="match status" value="1"/>
</dbReference>
<dbReference type="PANTHER" id="PTHR47958">
    <property type="entry name" value="ATP-DEPENDENT RNA HELICASE DBP3"/>
    <property type="match status" value="1"/>
</dbReference>
<dbReference type="SMART" id="SM00490">
    <property type="entry name" value="HELICc"/>
    <property type="match status" value="1"/>
</dbReference>
<dbReference type="HOGENOM" id="CLU_003041_1_0_1"/>
<feature type="domain" description="DEAD-box RNA helicase Q" evidence="11">
    <location>
        <begin position="23"/>
        <end position="51"/>
    </location>
</feature>
<keyword evidence="2" id="KW-0547">Nucleotide-binding</keyword>
<dbReference type="InterPro" id="IPR014014">
    <property type="entry name" value="RNA_helicase_DEAD_Q_motif"/>
</dbReference>
<dbReference type="InterPro" id="IPR001650">
    <property type="entry name" value="Helicase_C-like"/>
</dbReference>
<dbReference type="SMART" id="SM00487">
    <property type="entry name" value="DEXDc"/>
    <property type="match status" value="1"/>
</dbReference>
<reference evidence="13" key="1">
    <citation type="journal article" date="2006" name="PLoS Biol.">
        <title>Macronuclear genome sequence of the ciliate Tetrahymena thermophila, a model eukaryote.</title>
        <authorList>
            <person name="Eisen J.A."/>
            <person name="Coyne R.S."/>
            <person name="Wu M."/>
            <person name="Wu D."/>
            <person name="Thiagarajan M."/>
            <person name="Wortman J.R."/>
            <person name="Badger J.H."/>
            <person name="Ren Q."/>
            <person name="Amedeo P."/>
            <person name="Jones K.M."/>
            <person name="Tallon L.J."/>
            <person name="Delcher A.L."/>
            <person name="Salzberg S.L."/>
            <person name="Silva J.C."/>
            <person name="Haas B.J."/>
            <person name="Majoros W.H."/>
            <person name="Farzad M."/>
            <person name="Carlton J.M."/>
            <person name="Smith R.K. Jr."/>
            <person name="Garg J."/>
            <person name="Pearlman R.E."/>
            <person name="Karrer K.M."/>
            <person name="Sun L."/>
            <person name="Manning G."/>
            <person name="Elde N.C."/>
            <person name="Turkewitz A.P."/>
            <person name="Asai D.J."/>
            <person name="Wilkes D.E."/>
            <person name="Wang Y."/>
            <person name="Cai H."/>
            <person name="Collins K."/>
            <person name="Stewart B.A."/>
            <person name="Lee S.R."/>
            <person name="Wilamowska K."/>
            <person name="Weinberg Z."/>
            <person name="Ruzzo W.L."/>
            <person name="Wloga D."/>
            <person name="Gaertig J."/>
            <person name="Frankel J."/>
            <person name="Tsao C.-C."/>
            <person name="Gorovsky M.A."/>
            <person name="Keeling P.J."/>
            <person name="Waller R.F."/>
            <person name="Patron N.J."/>
            <person name="Cherry J.M."/>
            <person name="Stover N.A."/>
            <person name="Krieger C.J."/>
            <person name="del Toro C."/>
            <person name="Ryder H.F."/>
            <person name="Williamson S.C."/>
            <person name="Barbeau R.A."/>
            <person name="Hamilton E.P."/>
            <person name="Orias E."/>
        </authorList>
    </citation>
    <scope>NUCLEOTIDE SEQUENCE [LARGE SCALE GENOMIC DNA]</scope>
    <source>
        <strain evidence="13">SB210</strain>
    </source>
</reference>
<proteinExistence type="predicted"/>
<dbReference type="InterPro" id="IPR014001">
    <property type="entry name" value="Helicase_ATP-bd"/>
</dbReference>
<name>I7MFP3_TETTS</name>
<evidence type="ECO:0000256" key="5">
    <source>
        <dbReference type="ARBA" id="ARBA00022840"/>
    </source>
</evidence>
<feature type="domain" description="Helicase ATP-binding" evidence="9">
    <location>
        <begin position="54"/>
        <end position="224"/>
    </location>
</feature>
<organism evidence="12 13">
    <name type="scientific">Tetrahymena thermophila (strain SB210)</name>
    <dbReference type="NCBI Taxonomy" id="312017"/>
    <lineage>
        <taxon>Eukaryota</taxon>
        <taxon>Sar</taxon>
        <taxon>Alveolata</taxon>
        <taxon>Ciliophora</taxon>
        <taxon>Intramacronucleata</taxon>
        <taxon>Oligohymenophorea</taxon>
        <taxon>Hymenostomatida</taxon>
        <taxon>Tetrahymenina</taxon>
        <taxon>Tetrahymenidae</taxon>
        <taxon>Tetrahymena</taxon>
    </lineage>
</organism>
<dbReference type="EC" id="3.6.4.13" evidence="1"/>
<keyword evidence="3" id="KW-0378">Hydrolase</keyword>
<dbReference type="GO" id="GO:0005524">
    <property type="term" value="F:ATP binding"/>
    <property type="evidence" value="ECO:0007669"/>
    <property type="project" value="UniProtKB-KW"/>
</dbReference>
<keyword evidence="4 12" id="KW-0347">Helicase</keyword>
<evidence type="ECO:0000259" key="11">
    <source>
        <dbReference type="PROSITE" id="PS51195"/>
    </source>
</evidence>
<accession>I7MFP3</accession>
<evidence type="ECO:0000256" key="2">
    <source>
        <dbReference type="ARBA" id="ARBA00022741"/>
    </source>
</evidence>
<keyword evidence="6" id="KW-0694">RNA-binding</keyword>
<dbReference type="Pfam" id="PF00271">
    <property type="entry name" value="Helicase_C"/>
    <property type="match status" value="1"/>
</dbReference>
<dbReference type="GeneID" id="7833802"/>
<evidence type="ECO:0000256" key="8">
    <source>
        <dbReference type="PROSITE-ProRule" id="PRU00552"/>
    </source>
</evidence>
<dbReference type="PROSITE" id="PS51194">
    <property type="entry name" value="HELICASE_CTER"/>
    <property type="match status" value="1"/>
</dbReference>
<dbReference type="Pfam" id="PF00270">
    <property type="entry name" value="DEAD"/>
    <property type="match status" value="1"/>
</dbReference>
<evidence type="ECO:0000259" key="10">
    <source>
        <dbReference type="PROSITE" id="PS51194"/>
    </source>
</evidence>
<evidence type="ECO:0000256" key="1">
    <source>
        <dbReference type="ARBA" id="ARBA00012552"/>
    </source>
</evidence>
<dbReference type="GO" id="GO:0003724">
    <property type="term" value="F:RNA helicase activity"/>
    <property type="evidence" value="ECO:0007669"/>
    <property type="project" value="UniProtKB-EC"/>
</dbReference>
<dbReference type="STRING" id="312017.I7MFP3"/>
<sequence>MDSSKLKEQNQQYESNEDIEVITQFEKMGLKEELLRGILTYGFDKPSAVQQRAIKPIIKGRDVIVQSQAGTGKTGVFTIAALQIVDKNLREPQVIVLSPTRELAEQTQKVCLALGDYMNILVHCCIGGKSMDDDINRLEKGVQIISGTPGRIYDMIQRRHLKTRNVKMLVLDEADQMLSMGFKEQVYDIYRYLPHKNQNVVVSATLPQEILEMTNKFMNDPIKFLVKRDELTLEGIKQFFILVEKEEWKFETLCDLYNTITITQAVIFCNTIKAVKWLSGKMREQNFSLCSIHGELNQKERDKIMQDFRNGEYRVLVATDIWGRGLDVQQVSVVINYDLPTNRELYIHRIGRSGRFGRKGVAINFVKNEDVSALRDIEQYYSTQIDEMPYNVSELI</sequence>
<evidence type="ECO:0000256" key="4">
    <source>
        <dbReference type="ARBA" id="ARBA00022806"/>
    </source>
</evidence>
<feature type="short sequence motif" description="Q motif" evidence="8">
    <location>
        <begin position="23"/>
        <end position="51"/>
    </location>
</feature>
<keyword evidence="13" id="KW-1185">Reference proteome</keyword>
<dbReference type="Gene3D" id="3.40.50.300">
    <property type="entry name" value="P-loop containing nucleotide triphosphate hydrolases"/>
    <property type="match status" value="2"/>
</dbReference>
<dbReference type="AlphaFoldDB" id="I7MFP3"/>
<dbReference type="GO" id="GO:0016787">
    <property type="term" value="F:hydrolase activity"/>
    <property type="evidence" value="ECO:0007669"/>
    <property type="project" value="UniProtKB-KW"/>
</dbReference>
<dbReference type="SUPFAM" id="SSF52540">
    <property type="entry name" value="P-loop containing nucleoside triphosphate hydrolases"/>
    <property type="match status" value="1"/>
</dbReference>
<dbReference type="RefSeq" id="XP_001020647.1">
    <property type="nucleotide sequence ID" value="XM_001020647.3"/>
</dbReference>
<dbReference type="InParanoid" id="I7MFP3"/>
<dbReference type="InterPro" id="IPR011545">
    <property type="entry name" value="DEAD/DEAH_box_helicase_dom"/>
</dbReference>